<gene>
    <name evidence="3" type="ORF">NIASO_15665</name>
</gene>
<feature type="signal peptide" evidence="1">
    <location>
        <begin position="1"/>
        <end position="27"/>
    </location>
</feature>
<dbReference type="Proteomes" id="UP000003586">
    <property type="component" value="Chromosome"/>
</dbReference>
<keyword evidence="4" id="KW-1185">Reference proteome</keyword>
<name>W0F915_9BACT</name>
<dbReference type="Pfam" id="PF04734">
    <property type="entry name" value="Ceramidase_alk"/>
    <property type="match status" value="1"/>
</dbReference>
<dbReference type="InterPro" id="IPR031329">
    <property type="entry name" value="NEUT/ALK_ceramidase_N"/>
</dbReference>
<dbReference type="HOGENOM" id="CLU_030011_5_0_10"/>
<feature type="domain" description="Neutral/alkaline non-lysosomal ceramidase N-terminal" evidence="2">
    <location>
        <begin position="39"/>
        <end position="288"/>
    </location>
</feature>
<dbReference type="PROSITE" id="PS51257">
    <property type="entry name" value="PROKAR_LIPOPROTEIN"/>
    <property type="match status" value="1"/>
</dbReference>
<dbReference type="AlphaFoldDB" id="W0F915"/>
<sequence>MYNFKDMKYVTKSLGLLLCLIVTLAISCKDQHPEKLKGGVALMNITPPVGARLAGHFYEAFSTGVHDSIWAKAIVLEQGNQKFAFVFCDLIGITRDISTQARKLASTATEIPLQNILVAATHSHTGPLFYGFQHTYFHNKAIADDGVDEHEKADYPDFLIHQIEKAVVKANESVMPISIEAGVGREDGLSFNRRYYMKNGTVLFNPGPLNPDIVGPAGPIDPEVGILLLRNAGSKDYMGGLTVFAMHADCIGGTKMSADYPYYLEQTLKKKFGQQFFSAFSLGPAGDINDVDIKKDQPIYSDSNTQKIGSTLGQVVIQAVPELKRITQPSFASFSSKILVPLQVPSRAQIDSADVLINNLYKVSQTGAYIRNAGGESGDFLKRVEMSKYLALKDQKPAVDAEVQVFRIDSRTAIVGLPGEIFSELGLDLKKRSPFENTIVMTVCNDRISYIPTIKAFKEGSYEVTNSIIKPGGGEMLVETAVKLLKEAKDGLK</sequence>
<dbReference type="EMBL" id="CP007035">
    <property type="protein sequence ID" value="AHF17866.1"/>
    <property type="molecule type" value="Genomic_DNA"/>
</dbReference>
<evidence type="ECO:0000313" key="3">
    <source>
        <dbReference type="EMBL" id="AHF17866.1"/>
    </source>
</evidence>
<evidence type="ECO:0000259" key="2">
    <source>
        <dbReference type="Pfam" id="PF04734"/>
    </source>
</evidence>
<keyword evidence="1" id="KW-0732">Signal</keyword>
<accession>W0F915</accession>
<reference evidence="3 4" key="1">
    <citation type="submission" date="2013-12" db="EMBL/GenBank/DDBJ databases">
        <authorList>
            <consortium name="DOE Joint Genome Institute"/>
            <person name="Eisen J."/>
            <person name="Huntemann M."/>
            <person name="Han J."/>
            <person name="Chen A."/>
            <person name="Kyrpides N."/>
            <person name="Mavromatis K."/>
            <person name="Markowitz V."/>
            <person name="Palaniappan K."/>
            <person name="Ivanova N."/>
            <person name="Schaumberg A."/>
            <person name="Pati A."/>
            <person name="Liolios K."/>
            <person name="Nordberg H.P."/>
            <person name="Cantor M.N."/>
            <person name="Hua S.X."/>
            <person name="Woyke T."/>
        </authorList>
    </citation>
    <scope>NUCLEOTIDE SEQUENCE [LARGE SCALE GENOMIC DNA]</scope>
    <source>
        <strain evidence="4">DSM 19437</strain>
    </source>
</reference>
<proteinExistence type="predicted"/>
<feature type="chain" id="PRO_5004788658" description="Neutral/alkaline non-lysosomal ceramidase N-terminal domain-containing protein" evidence="1">
    <location>
        <begin position="28"/>
        <end position="493"/>
    </location>
</feature>
<evidence type="ECO:0000313" key="4">
    <source>
        <dbReference type="Proteomes" id="UP000003586"/>
    </source>
</evidence>
<organism evidence="3 4">
    <name type="scientific">Niabella soli DSM 19437</name>
    <dbReference type="NCBI Taxonomy" id="929713"/>
    <lineage>
        <taxon>Bacteria</taxon>
        <taxon>Pseudomonadati</taxon>
        <taxon>Bacteroidota</taxon>
        <taxon>Chitinophagia</taxon>
        <taxon>Chitinophagales</taxon>
        <taxon>Chitinophagaceae</taxon>
        <taxon>Niabella</taxon>
    </lineage>
</organism>
<evidence type="ECO:0000256" key="1">
    <source>
        <dbReference type="SAM" id="SignalP"/>
    </source>
</evidence>
<protein>
    <recommendedName>
        <fullName evidence="2">Neutral/alkaline non-lysosomal ceramidase N-terminal domain-containing protein</fullName>
    </recommendedName>
</protein>
<dbReference type="eggNOG" id="COG3356">
    <property type="taxonomic scope" value="Bacteria"/>
</dbReference>
<dbReference type="STRING" id="929713.NIASO_15665"/>
<dbReference type="KEGG" id="nso:NIASO_15665"/>